<name>A0ABU4VQC5_9ACTN</name>
<proteinExistence type="predicted"/>
<dbReference type="EMBL" id="JAXAVX010000012">
    <property type="protein sequence ID" value="MDX8153289.1"/>
    <property type="molecule type" value="Genomic_DNA"/>
</dbReference>
<feature type="domain" description="Mce/MlaD" evidence="1">
    <location>
        <begin position="49"/>
        <end position="132"/>
    </location>
</feature>
<dbReference type="InterPro" id="IPR052336">
    <property type="entry name" value="MlaD_Phospholipid_Transporter"/>
</dbReference>
<dbReference type="Proteomes" id="UP001277761">
    <property type="component" value="Unassembled WGS sequence"/>
</dbReference>
<dbReference type="Pfam" id="PF02470">
    <property type="entry name" value="MlaD"/>
    <property type="match status" value="1"/>
</dbReference>
<keyword evidence="3" id="KW-1185">Reference proteome</keyword>
<dbReference type="InterPro" id="IPR003399">
    <property type="entry name" value="Mce/MlaD"/>
</dbReference>
<protein>
    <submittedName>
        <fullName evidence="2">MlaD family protein</fullName>
    </submittedName>
</protein>
<gene>
    <name evidence="2" type="ORF">SK069_16945</name>
</gene>
<dbReference type="RefSeq" id="WP_319955438.1">
    <property type="nucleotide sequence ID" value="NZ_JAXAVX010000012.1"/>
</dbReference>
<dbReference type="PANTHER" id="PTHR33371:SF4">
    <property type="entry name" value="INTERMEMBRANE PHOSPHOLIPID TRANSPORT SYSTEM BINDING PROTEIN MLAD"/>
    <property type="match status" value="1"/>
</dbReference>
<reference evidence="2 3" key="1">
    <citation type="submission" date="2023-11" db="EMBL/GenBank/DDBJ databases">
        <authorList>
            <person name="Xu M."/>
            <person name="Jiang T."/>
        </authorList>
    </citation>
    <scope>NUCLEOTIDE SEQUENCE [LARGE SCALE GENOMIC DNA]</scope>
    <source>
        <strain evidence="2 3">SD</strain>
    </source>
</reference>
<organism evidence="2 3">
    <name type="scientific">Patulibacter brassicae</name>
    <dbReference type="NCBI Taxonomy" id="1705717"/>
    <lineage>
        <taxon>Bacteria</taxon>
        <taxon>Bacillati</taxon>
        <taxon>Actinomycetota</taxon>
        <taxon>Thermoleophilia</taxon>
        <taxon>Solirubrobacterales</taxon>
        <taxon>Patulibacteraceae</taxon>
        <taxon>Patulibacter</taxon>
    </lineage>
</organism>
<evidence type="ECO:0000313" key="3">
    <source>
        <dbReference type="Proteomes" id="UP001277761"/>
    </source>
</evidence>
<sequence length="492" mass="51648">MIRLRRNPTRRRHEPKGALVAAGVAAIAALLLALYVSWNASTGVPLQPSYELSVDLADAQRLVRANDVRIAGQRVGLVTEVEAIPARDDAGAAQPVARVRVKLPRSHDPIPVDSIATVRPASVLGASYLDIQLGRSKRTVPAGGLLPVRQSRPTVQLTDLLDVFERSTSADIQHGIREVGGALAGRGPDIGSAIEGLRGALPAGTAVARTLNDPRTDLDGFVANAAAMLRPLGRQAEALAGLVDDGARTFAALRRARDPLARTLETFPGAARTTTAALRRLGPAARDLAVAARALRPAADVLPSGLGTFIGFLASATVGFRALDRTAPRLQRTAETLRAFALRPEPDGAVRKLGETFTAAAPVVAGLRDAQVHCNGLGLFGETFSSLWGDLGVGHGPSMAALVLKNFGASPLEMLQNEKPLPTLHTNYTPRENAEECEAGNEPFAPGRQRLTNPAGLQARTTVRTDADPALLRQARAAGLLDDPPAAIGGSR</sequence>
<evidence type="ECO:0000313" key="2">
    <source>
        <dbReference type="EMBL" id="MDX8153289.1"/>
    </source>
</evidence>
<comment type="caution">
    <text evidence="2">The sequence shown here is derived from an EMBL/GenBank/DDBJ whole genome shotgun (WGS) entry which is preliminary data.</text>
</comment>
<dbReference type="PANTHER" id="PTHR33371">
    <property type="entry name" value="INTERMEMBRANE PHOSPHOLIPID TRANSPORT SYSTEM BINDING PROTEIN MLAD-RELATED"/>
    <property type="match status" value="1"/>
</dbReference>
<accession>A0ABU4VQC5</accession>
<evidence type="ECO:0000259" key="1">
    <source>
        <dbReference type="Pfam" id="PF02470"/>
    </source>
</evidence>